<reference evidence="2 3" key="1">
    <citation type="submission" date="2013-05" db="EMBL/GenBank/DDBJ databases">
        <title>Genome assembly of Chondromyces apiculatus DSM 436.</title>
        <authorList>
            <person name="Sharma G."/>
            <person name="Khatri I."/>
            <person name="Kaur C."/>
            <person name="Mayilraj S."/>
            <person name="Subramanian S."/>
        </authorList>
    </citation>
    <scope>NUCLEOTIDE SEQUENCE [LARGE SCALE GENOMIC DNA]</scope>
    <source>
        <strain evidence="2 3">DSM 436</strain>
    </source>
</reference>
<accession>A0A017TDV5</accession>
<protein>
    <submittedName>
        <fullName evidence="2">Uncharacterized protein</fullName>
    </submittedName>
</protein>
<dbReference type="AlphaFoldDB" id="A0A017TDV5"/>
<organism evidence="2 3">
    <name type="scientific">Chondromyces apiculatus DSM 436</name>
    <dbReference type="NCBI Taxonomy" id="1192034"/>
    <lineage>
        <taxon>Bacteria</taxon>
        <taxon>Pseudomonadati</taxon>
        <taxon>Myxococcota</taxon>
        <taxon>Polyangia</taxon>
        <taxon>Polyangiales</taxon>
        <taxon>Polyangiaceae</taxon>
        <taxon>Chondromyces</taxon>
    </lineage>
</organism>
<evidence type="ECO:0000313" key="3">
    <source>
        <dbReference type="Proteomes" id="UP000019678"/>
    </source>
</evidence>
<sequence>MEHASFASRWLLPGLLVAATTAVGCSISDFTEGMFSGGQTPGGEGGNGGATSSGTIDPTTTSTTNSGTPTTTSGGGEGGTGGAGTTTTTTTTTTTSGGGTLDCAGDTCPQGDDSACCWNDGGNQGACIDGPADPQTCNTGATGFDGRRTRIECQLPSHCPADTVCCATRVSLGGNNGYYSQVVCTAEDDCEPSDENGSLYMLCDPANANCPNARPNCAASSLLPTGYNICRGN</sequence>
<feature type="compositionally biased region" description="Gly residues" evidence="1">
    <location>
        <begin position="73"/>
        <end position="84"/>
    </location>
</feature>
<feature type="compositionally biased region" description="Gly residues" evidence="1">
    <location>
        <begin position="36"/>
        <end position="51"/>
    </location>
</feature>
<dbReference type="RefSeq" id="WP_044238789.1">
    <property type="nucleotide sequence ID" value="NZ_ASRX01000013.1"/>
</dbReference>
<evidence type="ECO:0000313" key="2">
    <source>
        <dbReference type="EMBL" id="EYF06990.1"/>
    </source>
</evidence>
<proteinExistence type="predicted"/>
<gene>
    <name evidence="2" type="ORF">CAP_1249</name>
</gene>
<comment type="caution">
    <text evidence="2">The sequence shown here is derived from an EMBL/GenBank/DDBJ whole genome shotgun (WGS) entry which is preliminary data.</text>
</comment>
<feature type="compositionally biased region" description="Low complexity" evidence="1">
    <location>
        <begin position="52"/>
        <end position="72"/>
    </location>
</feature>
<name>A0A017TDV5_9BACT</name>
<feature type="compositionally biased region" description="Low complexity" evidence="1">
    <location>
        <begin position="85"/>
        <end position="95"/>
    </location>
</feature>
<evidence type="ECO:0000256" key="1">
    <source>
        <dbReference type="SAM" id="MobiDB-lite"/>
    </source>
</evidence>
<dbReference type="Proteomes" id="UP000019678">
    <property type="component" value="Unassembled WGS sequence"/>
</dbReference>
<dbReference type="EMBL" id="ASRX01000013">
    <property type="protein sequence ID" value="EYF06990.1"/>
    <property type="molecule type" value="Genomic_DNA"/>
</dbReference>
<feature type="region of interest" description="Disordered" evidence="1">
    <location>
        <begin position="36"/>
        <end position="96"/>
    </location>
</feature>
<keyword evidence="3" id="KW-1185">Reference proteome</keyword>
<dbReference type="OrthoDB" id="5521496at2"/>